<sequence length="407" mass="46770">MATLIDMKEIGKPHENLYEYFNNYLAKQLIHLNYLPVNVSKSSFLVLTCSLSLFIYFGAILKEFWLLFSDPSDDPIFYKLGAPTVSLGFIFHREISLILLLWLSGTLYCALFIKYTQYSKKHQSWIQSFVYLSPKASVSSLDKLIRKSFLLQTRIVLVFSVAGIALFQMITLSRCPTSLIAYCLFNYILNIFNAFLTAVYLGSTGCMFTFHCMMLGVTFNRLAKRVDKMINYLAINKQTAKHINVYLHRVTKELRHLNGSKVFWEHLNSTIFLSTYLAQSVLLYLLFFVSVPFLMKCSFFLMAIVNFLGGQSIHFIAGHIAKVQIEKCLFQLNRLMFRRIPGPSKIKIIQVLEHTRGGKFNTIFSAVEYSLASLIMVTSENAVLFMLLIVNYSRRSFNVTQLVEEIG</sequence>
<dbReference type="EMBL" id="CAEY01001959">
    <property type="status" value="NOT_ANNOTATED_CDS"/>
    <property type="molecule type" value="Genomic_DNA"/>
</dbReference>
<keyword evidence="1" id="KW-0812">Transmembrane</keyword>
<keyword evidence="3" id="KW-1185">Reference proteome</keyword>
<evidence type="ECO:0008006" key="4">
    <source>
        <dbReference type="Google" id="ProtNLM"/>
    </source>
</evidence>
<feature type="transmembrane region" description="Helical" evidence="1">
    <location>
        <begin position="369"/>
        <end position="390"/>
    </location>
</feature>
<reference evidence="3" key="1">
    <citation type="submission" date="2011-08" db="EMBL/GenBank/DDBJ databases">
        <authorList>
            <person name="Rombauts S."/>
        </authorList>
    </citation>
    <scope>NUCLEOTIDE SEQUENCE</scope>
    <source>
        <strain evidence="3">London</strain>
    </source>
</reference>
<feature type="transmembrane region" description="Helical" evidence="1">
    <location>
        <begin position="95"/>
        <end position="113"/>
    </location>
</feature>
<organism evidence="2 3">
    <name type="scientific">Tetranychus urticae</name>
    <name type="common">Two-spotted spider mite</name>
    <dbReference type="NCBI Taxonomy" id="32264"/>
    <lineage>
        <taxon>Eukaryota</taxon>
        <taxon>Metazoa</taxon>
        <taxon>Ecdysozoa</taxon>
        <taxon>Arthropoda</taxon>
        <taxon>Chelicerata</taxon>
        <taxon>Arachnida</taxon>
        <taxon>Acari</taxon>
        <taxon>Acariformes</taxon>
        <taxon>Trombidiformes</taxon>
        <taxon>Prostigmata</taxon>
        <taxon>Eleutherengona</taxon>
        <taxon>Raphignathae</taxon>
        <taxon>Tetranychoidea</taxon>
        <taxon>Tetranychidae</taxon>
        <taxon>Tetranychus</taxon>
    </lineage>
</organism>
<proteinExistence type="predicted"/>
<feature type="transmembrane region" description="Helical" evidence="1">
    <location>
        <begin position="44"/>
        <end position="68"/>
    </location>
</feature>
<feature type="transmembrane region" description="Helical" evidence="1">
    <location>
        <begin position="191"/>
        <end position="219"/>
    </location>
</feature>
<feature type="transmembrane region" description="Helical" evidence="1">
    <location>
        <begin position="149"/>
        <end position="171"/>
    </location>
</feature>
<reference evidence="2" key="2">
    <citation type="submission" date="2015-06" db="UniProtKB">
        <authorList>
            <consortium name="EnsemblMetazoa"/>
        </authorList>
    </citation>
    <scope>IDENTIFICATION</scope>
</reference>
<keyword evidence="1" id="KW-1133">Transmembrane helix</keyword>
<evidence type="ECO:0000313" key="2">
    <source>
        <dbReference type="EnsemblMetazoa" id="tetur08g07160.1"/>
    </source>
</evidence>
<evidence type="ECO:0000256" key="1">
    <source>
        <dbReference type="SAM" id="Phobius"/>
    </source>
</evidence>
<protein>
    <recommendedName>
        <fullName evidence="4">Gustatory receptor</fullName>
    </recommendedName>
</protein>
<keyword evidence="1" id="KW-0472">Membrane</keyword>
<dbReference type="HOGENOM" id="CLU_3300006_0_0_1"/>
<name>T1KCC7_TETUR</name>
<accession>T1KCC7</accession>
<evidence type="ECO:0000313" key="3">
    <source>
        <dbReference type="Proteomes" id="UP000015104"/>
    </source>
</evidence>
<dbReference type="EnsemblMetazoa" id="tetur08g07160.1">
    <property type="protein sequence ID" value="tetur08g07160.1"/>
    <property type="gene ID" value="tetur08g07160"/>
</dbReference>
<feature type="transmembrane region" description="Helical" evidence="1">
    <location>
        <begin position="281"/>
        <end position="305"/>
    </location>
</feature>
<dbReference type="AlphaFoldDB" id="T1KCC7"/>
<dbReference type="Proteomes" id="UP000015104">
    <property type="component" value="Unassembled WGS sequence"/>
</dbReference>